<reference evidence="1" key="1">
    <citation type="submission" date="2012-09" db="EMBL/GenBank/DDBJ databases">
        <authorList>
            <person name="Harkins D.M."/>
            <person name="Durkin A.S."/>
            <person name="Brinkac L.M."/>
            <person name="Selengut J.D."/>
            <person name="Sanka R."/>
            <person name="DePew J."/>
            <person name="Purushe J."/>
            <person name="Picardeau M."/>
            <person name="Werts C."/>
            <person name="Goarant C."/>
            <person name="Vinetz J.M."/>
            <person name="Sutton G.G."/>
            <person name="Nelson W.C."/>
            <person name="Fouts D.E."/>
        </authorList>
    </citation>
    <scope>NUCLEOTIDE SEQUENCE [LARGE SCALE GENOMIC DNA]</scope>
    <source>
        <strain evidence="1">200801926</strain>
    </source>
</reference>
<evidence type="ECO:0000313" key="1">
    <source>
        <dbReference type="EMBL" id="EKP14617.1"/>
    </source>
</evidence>
<feature type="non-terminal residue" evidence="1">
    <location>
        <position position="1"/>
    </location>
</feature>
<dbReference type="EMBL" id="AKWJ02000017">
    <property type="protein sequence ID" value="EKP14617.1"/>
    <property type="molecule type" value="Genomic_DNA"/>
</dbReference>
<keyword evidence="2" id="KW-1185">Reference proteome</keyword>
<evidence type="ECO:0000313" key="2">
    <source>
        <dbReference type="Proteomes" id="UP000002837"/>
    </source>
</evidence>
<protein>
    <submittedName>
        <fullName evidence="1">Uncharacterized protein</fullName>
    </submittedName>
</protein>
<dbReference type="Proteomes" id="UP000002837">
    <property type="component" value="Unassembled WGS sequence"/>
</dbReference>
<sequence>EKQAKANDAERDSKGFLFNVLNGMSGGQKVGQAVEGETRSRVTGAIAEATGLPASFVGALVGGSNMKQAMKAYEKSVTTEAISQATGIPAWYLNQKIAEKEATHEMAKSFSYNVGRAITVSLAKTKMTEVESEIADACDKMKEFEKKES</sequence>
<proteinExistence type="predicted"/>
<gene>
    <name evidence="1" type="ORF">LEP1GSC128_1343</name>
</gene>
<name>A0ABN0I0P3_LEPBO</name>
<organism evidence="1 2">
    <name type="scientific">Leptospira borgpetersenii str. 200801926</name>
    <dbReference type="NCBI Taxonomy" id="1193009"/>
    <lineage>
        <taxon>Bacteria</taxon>
        <taxon>Pseudomonadati</taxon>
        <taxon>Spirochaetota</taxon>
        <taxon>Spirochaetia</taxon>
        <taxon>Leptospirales</taxon>
        <taxon>Leptospiraceae</taxon>
        <taxon>Leptospira</taxon>
    </lineage>
</organism>
<accession>A0ABN0I0P3</accession>
<comment type="caution">
    <text evidence="1">The sequence shown here is derived from an EMBL/GenBank/DDBJ whole genome shotgun (WGS) entry which is preliminary data.</text>
</comment>